<accession>A0AAV2LRZ0</accession>
<gene>
    <name evidence="1" type="ORF">KC01_LOCUS31571</name>
</gene>
<dbReference type="Proteomes" id="UP001497482">
    <property type="component" value="Chromosome 4"/>
</dbReference>
<protein>
    <submittedName>
        <fullName evidence="1">Uncharacterized protein</fullName>
    </submittedName>
</protein>
<reference evidence="1 2" key="1">
    <citation type="submission" date="2024-04" db="EMBL/GenBank/DDBJ databases">
        <authorList>
            <person name="Waldvogel A.-M."/>
            <person name="Schoenle A."/>
        </authorList>
    </citation>
    <scope>NUCLEOTIDE SEQUENCE [LARGE SCALE GENOMIC DNA]</scope>
</reference>
<dbReference type="EMBL" id="OZ035826">
    <property type="protein sequence ID" value="CAL1603983.1"/>
    <property type="molecule type" value="Genomic_DNA"/>
</dbReference>
<organism evidence="1 2">
    <name type="scientific">Knipowitschia caucasica</name>
    <name type="common">Caucasian dwarf goby</name>
    <name type="synonym">Pomatoschistus caucasicus</name>
    <dbReference type="NCBI Taxonomy" id="637954"/>
    <lineage>
        <taxon>Eukaryota</taxon>
        <taxon>Metazoa</taxon>
        <taxon>Chordata</taxon>
        <taxon>Craniata</taxon>
        <taxon>Vertebrata</taxon>
        <taxon>Euteleostomi</taxon>
        <taxon>Actinopterygii</taxon>
        <taxon>Neopterygii</taxon>
        <taxon>Teleostei</taxon>
        <taxon>Neoteleostei</taxon>
        <taxon>Acanthomorphata</taxon>
        <taxon>Gobiaria</taxon>
        <taxon>Gobiiformes</taxon>
        <taxon>Gobioidei</taxon>
        <taxon>Gobiidae</taxon>
        <taxon>Gobiinae</taxon>
        <taxon>Knipowitschia</taxon>
    </lineage>
</organism>
<dbReference type="AlphaFoldDB" id="A0AAV2LRZ0"/>
<sequence>MKRGFGRRGWLGWGWGGVGIGLKDGGGVGGGVRGKRVGIVGEEGGWGVFWGEIGGMGVVVRGWVYGGLGFYEGGGISIKVMGGFGLEKGWREGGLMFGVVREGGLLGGGGESGMEWWWLVGGWFVDRGINWVGVVLVGWGVRGGGMGGGVKEDDNGGWWGYCEERLWGFGRGRLGGIIFMEDRKKVMFGICKSCYWVGMVLDGGVELLSGVRVLGGGWGGRMERCLMGCLGFEIEGGSWGGGGGGGGGWGGLVMGVWVWEWWVVMFEGWEDGWGVVVGVVEVGDWWNNFIGDGGGGGLLGGM</sequence>
<name>A0AAV2LRZ0_KNICA</name>
<evidence type="ECO:0000313" key="1">
    <source>
        <dbReference type="EMBL" id="CAL1603983.1"/>
    </source>
</evidence>
<evidence type="ECO:0000313" key="2">
    <source>
        <dbReference type="Proteomes" id="UP001497482"/>
    </source>
</evidence>
<keyword evidence="2" id="KW-1185">Reference proteome</keyword>
<proteinExistence type="predicted"/>